<evidence type="ECO:0000313" key="2">
    <source>
        <dbReference type="EMBL" id="VDN09086.1"/>
    </source>
</evidence>
<dbReference type="AlphaFoldDB" id="A0A3P7NU90"/>
<reference evidence="2 3" key="1">
    <citation type="submission" date="2018-11" db="EMBL/GenBank/DDBJ databases">
        <authorList>
            <consortium name="Pathogen Informatics"/>
        </authorList>
    </citation>
    <scope>NUCLEOTIDE SEQUENCE [LARGE SCALE GENOMIC DNA]</scope>
</reference>
<accession>A0A3P7NU90</accession>
<proteinExistence type="predicted"/>
<sequence>MNELRKVSEQVIEQPGGSDVCGTFQIETPATLSITEGDEGRGHIINEVLDEGACQFFLPIVDEAESRHTAKRGLFTFAADGDDRSLNPSSPSSKQLPSNEASKSANLTKTQHHPSPKKARTLIKRPEPVVDILRSVGHKGHPAREECTAPRRPDSIEVKLCSSTHLAQSVAATTRFALRSTVTSGALSGEIYSDRTVKSSASLAPGMEDSKVATLTRECNLEEAEWHQILLPPPSDPEFQFPPAHAVSCDLHAEDKVADSMQKLRSNKAPGEDGIYAEIYKSRIDSLAPRLHEVIGQAWPVEAVSDDWGAGIFVTAY</sequence>
<organism evidence="2 3">
    <name type="scientific">Dibothriocephalus latus</name>
    <name type="common">Fish tapeworm</name>
    <name type="synonym">Diphyllobothrium latum</name>
    <dbReference type="NCBI Taxonomy" id="60516"/>
    <lineage>
        <taxon>Eukaryota</taxon>
        <taxon>Metazoa</taxon>
        <taxon>Spiralia</taxon>
        <taxon>Lophotrochozoa</taxon>
        <taxon>Platyhelminthes</taxon>
        <taxon>Cestoda</taxon>
        <taxon>Eucestoda</taxon>
        <taxon>Diphyllobothriidea</taxon>
        <taxon>Diphyllobothriidae</taxon>
        <taxon>Dibothriocephalus</taxon>
    </lineage>
</organism>
<keyword evidence="3" id="KW-1185">Reference proteome</keyword>
<gene>
    <name evidence="2" type="ORF">DILT_LOCUS4917</name>
</gene>
<name>A0A3P7NU90_DIBLA</name>
<protein>
    <submittedName>
        <fullName evidence="2">Uncharacterized protein</fullName>
    </submittedName>
</protein>
<feature type="region of interest" description="Disordered" evidence="1">
    <location>
        <begin position="79"/>
        <end position="120"/>
    </location>
</feature>
<dbReference type="OrthoDB" id="6627613at2759"/>
<dbReference type="Proteomes" id="UP000281553">
    <property type="component" value="Unassembled WGS sequence"/>
</dbReference>
<dbReference type="EMBL" id="UYRU01046369">
    <property type="protein sequence ID" value="VDN09086.1"/>
    <property type="molecule type" value="Genomic_DNA"/>
</dbReference>
<feature type="compositionally biased region" description="Basic residues" evidence="1">
    <location>
        <begin position="110"/>
        <end position="120"/>
    </location>
</feature>
<evidence type="ECO:0000313" key="3">
    <source>
        <dbReference type="Proteomes" id="UP000281553"/>
    </source>
</evidence>
<feature type="compositionally biased region" description="Polar residues" evidence="1">
    <location>
        <begin position="86"/>
        <end position="109"/>
    </location>
</feature>
<evidence type="ECO:0000256" key="1">
    <source>
        <dbReference type="SAM" id="MobiDB-lite"/>
    </source>
</evidence>